<name>A0A2H1WK63_SPOFR</name>
<accession>A0A2H1WK63</accession>
<organism evidence="1">
    <name type="scientific">Spodoptera frugiperda</name>
    <name type="common">Fall armyworm</name>
    <dbReference type="NCBI Taxonomy" id="7108"/>
    <lineage>
        <taxon>Eukaryota</taxon>
        <taxon>Metazoa</taxon>
        <taxon>Ecdysozoa</taxon>
        <taxon>Arthropoda</taxon>
        <taxon>Hexapoda</taxon>
        <taxon>Insecta</taxon>
        <taxon>Pterygota</taxon>
        <taxon>Neoptera</taxon>
        <taxon>Endopterygota</taxon>
        <taxon>Lepidoptera</taxon>
        <taxon>Glossata</taxon>
        <taxon>Ditrysia</taxon>
        <taxon>Noctuoidea</taxon>
        <taxon>Noctuidae</taxon>
        <taxon>Amphipyrinae</taxon>
        <taxon>Spodoptera</taxon>
    </lineage>
</organism>
<reference evidence="1" key="1">
    <citation type="submission" date="2016-07" db="EMBL/GenBank/DDBJ databases">
        <authorList>
            <person name="Bretaudeau A."/>
        </authorList>
    </citation>
    <scope>NUCLEOTIDE SEQUENCE</scope>
    <source>
        <strain evidence="1">Rice</strain>
        <tissue evidence="1">Whole body</tissue>
    </source>
</reference>
<dbReference type="EMBL" id="ODYU01009188">
    <property type="protein sequence ID" value="SOQ53439.1"/>
    <property type="molecule type" value="Genomic_DNA"/>
</dbReference>
<gene>
    <name evidence="1" type="ORF">SFRICE_023833</name>
</gene>
<proteinExistence type="predicted"/>
<protein>
    <submittedName>
        <fullName evidence="1">SFRICE_023833</fullName>
    </submittedName>
</protein>
<sequence length="45" mass="5165">MPFWLWALSYFAIASVFVPLQGKGLPTFRPLLSLQSFMRPILVQP</sequence>
<dbReference type="AlphaFoldDB" id="A0A2H1WK63"/>
<evidence type="ECO:0000313" key="1">
    <source>
        <dbReference type="EMBL" id="SOQ53439.1"/>
    </source>
</evidence>